<dbReference type="EMBL" id="JAJEPS010000019">
    <property type="protein sequence ID" value="MCC2127366.1"/>
    <property type="molecule type" value="Genomic_DNA"/>
</dbReference>
<proteinExistence type="predicted"/>
<reference evidence="1 2" key="1">
    <citation type="submission" date="2021-10" db="EMBL/GenBank/DDBJ databases">
        <title>Anaerobic single-cell dispensing facilitates the cultivation of human gut bacteria.</title>
        <authorList>
            <person name="Afrizal A."/>
        </authorList>
    </citation>
    <scope>NUCLEOTIDE SEQUENCE [LARGE SCALE GENOMIC DNA]</scope>
    <source>
        <strain evidence="1 2">CLA-AA-H276</strain>
    </source>
</reference>
<evidence type="ECO:0000313" key="1">
    <source>
        <dbReference type="EMBL" id="MCC2127366.1"/>
    </source>
</evidence>
<keyword evidence="2" id="KW-1185">Reference proteome</keyword>
<dbReference type="RefSeq" id="WP_308460040.1">
    <property type="nucleotide sequence ID" value="NZ_JAJEPS010000019.1"/>
</dbReference>
<accession>A0AAE3A7E4</accession>
<comment type="caution">
    <text evidence="1">The sequence shown here is derived from an EMBL/GenBank/DDBJ whole genome shotgun (WGS) entry which is preliminary data.</text>
</comment>
<dbReference type="AlphaFoldDB" id="A0AAE3A7E4"/>
<organism evidence="1 2">
    <name type="scientific">Hominiventricola filiformis</name>
    <dbReference type="NCBI Taxonomy" id="2885352"/>
    <lineage>
        <taxon>Bacteria</taxon>
        <taxon>Bacillati</taxon>
        <taxon>Bacillota</taxon>
        <taxon>Clostridia</taxon>
        <taxon>Lachnospirales</taxon>
        <taxon>Lachnospiraceae</taxon>
        <taxon>Hominiventricola</taxon>
    </lineage>
</organism>
<evidence type="ECO:0000313" key="2">
    <source>
        <dbReference type="Proteomes" id="UP001198220"/>
    </source>
</evidence>
<protein>
    <submittedName>
        <fullName evidence="1">Uncharacterized protein</fullName>
    </submittedName>
</protein>
<name>A0AAE3A7E4_9FIRM</name>
<dbReference type="Proteomes" id="UP001198220">
    <property type="component" value="Unassembled WGS sequence"/>
</dbReference>
<gene>
    <name evidence="1" type="ORF">LKD36_14475</name>
</gene>
<sequence length="509" mass="58941">MRKIAKQILDKTTIGKNRDIQAVVEFMSEPDSVNRMITATKAGKPALAGIAKELEQRYGDCKGMPLNNVANRRNIGWIVKYVMAEYGYEPLPNSERTRIGVDSGSKYFTSAAIFRKTDNVPVRDIITQSIEIDRDLTEEDLWERPESVKYDEIKESTREIRWKREYLGVDYDFLAKYLNITGFKNLLNRDDIEAIFNGIKIPAIELKEAIFDSLSYFENFAERNKSTYHEILGSSTSKALQAFYNLEINPEEVTDVWVYYDKWDAILDGRYNLIADGKNDENQEIMLDVPRFVLKSKEQEYWFHGLTCGYAGQGCAGTQEILLKIGAIKKEENCVNMEISHNKCLHFFQKDGKWTYQGEESRYDLHYSQIESKSDIRLFAYNNNLTISQSYKYGFRYNRALAIEEPDIEWFGASLYFVGGEKGVTEIELIKNKDLSGKSGSTWKEPSYQVIIRGMNSREIWLDYPFDMIPPSNRDNLYQFFSNLGFSVPKEDNSGLFKSKKSIYGIYER</sequence>